<evidence type="ECO:0000313" key="1">
    <source>
        <dbReference type="EMBL" id="VYS94852.1"/>
    </source>
</evidence>
<proteinExistence type="predicted"/>
<reference evidence="1" key="1">
    <citation type="submission" date="2019-11" db="EMBL/GenBank/DDBJ databases">
        <authorList>
            <person name="Feng L."/>
        </authorList>
    </citation>
    <scope>NUCLEOTIDE SEQUENCE</scope>
    <source>
        <strain evidence="1">BhanseniiLFYP23</strain>
    </source>
</reference>
<name>A0A6N2SPE5_BLAHA</name>
<dbReference type="AlphaFoldDB" id="A0A6N2SPE5"/>
<organism evidence="1">
    <name type="scientific">Blautia hansenii</name>
    <name type="common">Ruminococcus hansenii</name>
    <dbReference type="NCBI Taxonomy" id="1322"/>
    <lineage>
        <taxon>Bacteria</taxon>
        <taxon>Bacillati</taxon>
        <taxon>Bacillota</taxon>
        <taxon>Clostridia</taxon>
        <taxon>Lachnospirales</taxon>
        <taxon>Lachnospiraceae</taxon>
        <taxon>Blautia</taxon>
    </lineage>
</organism>
<dbReference type="RefSeq" id="WP_009246473.1">
    <property type="nucleotide sequence ID" value="NZ_CACRSY010000008.1"/>
</dbReference>
<accession>A0A6N2SPE5</accession>
<protein>
    <submittedName>
        <fullName evidence="1">Uncharacterized protein</fullName>
    </submittedName>
</protein>
<gene>
    <name evidence="1" type="ORF">BHLFYP23_02206</name>
</gene>
<dbReference type="EMBL" id="CACRSY010000008">
    <property type="protein sequence ID" value="VYS94852.1"/>
    <property type="molecule type" value="Genomic_DNA"/>
</dbReference>
<sequence length="62" mass="7411">MTEKLLQWHPAFFAGIQIEFGEEAKYLEFKSEYVLGTKPMMIDVPIKKKRNTDTKEKYRKDI</sequence>